<dbReference type="AlphaFoldDB" id="A0A6C0D273"/>
<keyword evidence="5" id="KW-0547">Nucleotide-binding</keyword>
<dbReference type="Gene3D" id="3.40.50.300">
    <property type="entry name" value="P-loop containing nucleotide triphosphate hydrolases"/>
    <property type="match status" value="1"/>
</dbReference>
<dbReference type="GO" id="GO:0005829">
    <property type="term" value="C:cytosol"/>
    <property type="evidence" value="ECO:0007669"/>
    <property type="project" value="TreeGrafter"/>
</dbReference>
<sequence length="186" mass="21238">MPKLYFRYGAMSSSKTANLLMVAHNYEVQNKEVLLIKPDLDDRFGKDLIKSRCGLERKANIIVNSEDNLLNNSVDYSYYDCVLVDEVQFLTSKQIDQLRVITITTPVICYGIRTSYNCELFPGSKRLFELADTIEEVKTTCNFCNKKATINAKLQDGKVIKDGSNVIDIGGDEKYLSTCWFCWNNK</sequence>
<dbReference type="PANTHER" id="PTHR11441">
    <property type="entry name" value="THYMIDINE KINASE"/>
    <property type="match status" value="1"/>
</dbReference>
<dbReference type="GO" id="GO:0004797">
    <property type="term" value="F:thymidine kinase activity"/>
    <property type="evidence" value="ECO:0007669"/>
    <property type="project" value="UniProtKB-EC"/>
</dbReference>
<proteinExistence type="inferred from homology"/>
<dbReference type="EC" id="2.7.1.21" evidence="2"/>
<evidence type="ECO:0000256" key="5">
    <source>
        <dbReference type="ARBA" id="ARBA00022741"/>
    </source>
</evidence>
<keyword evidence="6" id="KW-0418">Kinase</keyword>
<evidence type="ECO:0000256" key="6">
    <source>
        <dbReference type="ARBA" id="ARBA00022777"/>
    </source>
</evidence>
<dbReference type="SUPFAM" id="SSF57716">
    <property type="entry name" value="Glucocorticoid receptor-like (DNA-binding domain)"/>
    <property type="match status" value="1"/>
</dbReference>
<evidence type="ECO:0000256" key="2">
    <source>
        <dbReference type="ARBA" id="ARBA00012118"/>
    </source>
</evidence>
<evidence type="ECO:0000256" key="4">
    <source>
        <dbReference type="ARBA" id="ARBA00022679"/>
    </source>
</evidence>
<evidence type="ECO:0000256" key="1">
    <source>
        <dbReference type="ARBA" id="ARBA00007587"/>
    </source>
</evidence>
<dbReference type="PIRSF" id="PIRSF035805">
    <property type="entry name" value="TK_cell"/>
    <property type="match status" value="1"/>
</dbReference>
<protein>
    <recommendedName>
        <fullName evidence="2">thymidine kinase</fullName>
        <ecNumber evidence="2">2.7.1.21</ecNumber>
    </recommendedName>
</protein>
<accession>A0A6C0D273</accession>
<dbReference type="GO" id="GO:0071897">
    <property type="term" value="P:DNA biosynthetic process"/>
    <property type="evidence" value="ECO:0007669"/>
    <property type="project" value="UniProtKB-KW"/>
</dbReference>
<evidence type="ECO:0000313" key="8">
    <source>
        <dbReference type="EMBL" id="QHT09805.1"/>
    </source>
</evidence>
<dbReference type="PANTHER" id="PTHR11441:SF0">
    <property type="entry name" value="THYMIDINE KINASE, CYTOSOLIC"/>
    <property type="match status" value="1"/>
</dbReference>
<evidence type="ECO:0000256" key="3">
    <source>
        <dbReference type="ARBA" id="ARBA00022634"/>
    </source>
</evidence>
<dbReference type="GO" id="GO:0005524">
    <property type="term" value="F:ATP binding"/>
    <property type="evidence" value="ECO:0007669"/>
    <property type="project" value="UniProtKB-KW"/>
</dbReference>
<name>A0A6C0D273_9ZZZZ</name>
<dbReference type="EMBL" id="MN739515">
    <property type="protein sequence ID" value="QHT09805.1"/>
    <property type="molecule type" value="Genomic_DNA"/>
</dbReference>
<dbReference type="InterPro" id="IPR001267">
    <property type="entry name" value="Thymidine_kinase"/>
</dbReference>
<dbReference type="GO" id="GO:0046104">
    <property type="term" value="P:thymidine metabolic process"/>
    <property type="evidence" value="ECO:0007669"/>
    <property type="project" value="TreeGrafter"/>
</dbReference>
<dbReference type="Gene3D" id="3.30.60.20">
    <property type="match status" value="1"/>
</dbReference>
<dbReference type="SUPFAM" id="SSF52540">
    <property type="entry name" value="P-loop containing nucleoside triphosphate hydrolases"/>
    <property type="match status" value="1"/>
</dbReference>
<organism evidence="8">
    <name type="scientific">viral metagenome</name>
    <dbReference type="NCBI Taxonomy" id="1070528"/>
    <lineage>
        <taxon>unclassified sequences</taxon>
        <taxon>metagenomes</taxon>
        <taxon>organismal metagenomes</taxon>
    </lineage>
</organism>
<dbReference type="Pfam" id="PF00265">
    <property type="entry name" value="TK"/>
    <property type="match status" value="1"/>
</dbReference>
<keyword evidence="4" id="KW-0808">Transferase</keyword>
<evidence type="ECO:0000256" key="7">
    <source>
        <dbReference type="ARBA" id="ARBA00022840"/>
    </source>
</evidence>
<keyword evidence="7" id="KW-0067">ATP-binding</keyword>
<reference evidence="8" key="1">
    <citation type="journal article" date="2020" name="Nature">
        <title>Giant virus diversity and host interactions through global metagenomics.</title>
        <authorList>
            <person name="Schulz F."/>
            <person name="Roux S."/>
            <person name="Paez-Espino D."/>
            <person name="Jungbluth S."/>
            <person name="Walsh D.A."/>
            <person name="Denef V.J."/>
            <person name="McMahon K.D."/>
            <person name="Konstantinidis K.T."/>
            <person name="Eloe-Fadrosh E.A."/>
            <person name="Kyrpides N.C."/>
            <person name="Woyke T."/>
        </authorList>
    </citation>
    <scope>NUCLEOTIDE SEQUENCE</scope>
    <source>
        <strain evidence="8">GVMAG-M-3300023174-102</strain>
    </source>
</reference>
<comment type="similarity">
    <text evidence="1">Belongs to the thymidine kinase family.</text>
</comment>
<dbReference type="InterPro" id="IPR027417">
    <property type="entry name" value="P-loop_NTPase"/>
</dbReference>
<keyword evidence="3" id="KW-0237">DNA synthesis</keyword>